<feature type="domain" description="Gamma-butyrobetaine hydroxylase-like N-terminal" evidence="9">
    <location>
        <begin position="248"/>
        <end position="300"/>
    </location>
</feature>
<feature type="domain" description="TauD/TfdA-like" evidence="8">
    <location>
        <begin position="344"/>
        <end position="603"/>
    </location>
</feature>
<dbReference type="PANTHER" id="PTHR10696:SF25">
    <property type="entry name" value="OXIDOREDUCTASE AIM17-RELATED"/>
    <property type="match status" value="1"/>
</dbReference>
<evidence type="ECO:0000256" key="5">
    <source>
        <dbReference type="ARBA" id="ARBA00023002"/>
    </source>
</evidence>
<keyword evidence="3" id="KW-0479">Metal-binding</keyword>
<dbReference type="EMBL" id="JASGXD010000019">
    <property type="protein sequence ID" value="KAK6000109.1"/>
    <property type="molecule type" value="Genomic_DNA"/>
</dbReference>
<dbReference type="CDD" id="cd00250">
    <property type="entry name" value="CAS_like"/>
    <property type="match status" value="1"/>
</dbReference>
<feature type="compositionally biased region" description="Polar residues" evidence="7">
    <location>
        <begin position="60"/>
        <end position="93"/>
    </location>
</feature>
<evidence type="ECO:0000259" key="8">
    <source>
        <dbReference type="Pfam" id="PF02668"/>
    </source>
</evidence>
<name>A0ABR0T6N6_AURPU</name>
<comment type="similarity">
    <text evidence="2">Belongs to the gamma-BBH/TMLD family.</text>
</comment>
<dbReference type="Gene3D" id="3.60.130.10">
    <property type="entry name" value="Clavaminate synthase-like"/>
    <property type="match status" value="1"/>
</dbReference>
<organism evidence="10 11">
    <name type="scientific">Aureobasidium pullulans</name>
    <name type="common">Black yeast</name>
    <name type="synonym">Pullularia pullulans</name>
    <dbReference type="NCBI Taxonomy" id="5580"/>
    <lineage>
        <taxon>Eukaryota</taxon>
        <taxon>Fungi</taxon>
        <taxon>Dikarya</taxon>
        <taxon>Ascomycota</taxon>
        <taxon>Pezizomycotina</taxon>
        <taxon>Dothideomycetes</taxon>
        <taxon>Dothideomycetidae</taxon>
        <taxon>Dothideales</taxon>
        <taxon>Saccotheciaceae</taxon>
        <taxon>Aureobasidium</taxon>
    </lineage>
</organism>
<evidence type="ECO:0000256" key="7">
    <source>
        <dbReference type="SAM" id="MobiDB-lite"/>
    </source>
</evidence>
<feature type="compositionally biased region" description="Basic and acidic residues" evidence="7">
    <location>
        <begin position="203"/>
        <end position="215"/>
    </location>
</feature>
<reference evidence="10 11" key="1">
    <citation type="submission" date="2023-11" db="EMBL/GenBank/DDBJ databases">
        <title>Draft genome sequence and annotation of the polyextremotolerant black yeast-like fungus Aureobasidium pullulans NRRL 62042.</title>
        <authorList>
            <person name="Dielentheis-Frenken M.R.E."/>
            <person name="Wibberg D."/>
            <person name="Blank L.M."/>
            <person name="Tiso T."/>
        </authorList>
    </citation>
    <scope>NUCLEOTIDE SEQUENCE [LARGE SCALE GENOMIC DNA]</scope>
    <source>
        <strain evidence="10 11">NRRL 62042</strain>
    </source>
</reference>
<evidence type="ECO:0000256" key="4">
    <source>
        <dbReference type="ARBA" id="ARBA00022964"/>
    </source>
</evidence>
<keyword evidence="5" id="KW-0560">Oxidoreductase</keyword>
<proteinExistence type="inferred from homology"/>
<dbReference type="InterPro" id="IPR042098">
    <property type="entry name" value="TauD-like_sf"/>
</dbReference>
<keyword evidence="11" id="KW-1185">Reference proteome</keyword>
<accession>A0ABR0T6N6</accession>
<keyword evidence="6" id="KW-0408">Iron</keyword>
<evidence type="ECO:0000256" key="2">
    <source>
        <dbReference type="ARBA" id="ARBA00008654"/>
    </source>
</evidence>
<evidence type="ECO:0000256" key="1">
    <source>
        <dbReference type="ARBA" id="ARBA00001954"/>
    </source>
</evidence>
<dbReference type="PANTHER" id="PTHR10696">
    <property type="entry name" value="GAMMA-BUTYROBETAINE HYDROXYLASE-RELATED"/>
    <property type="match status" value="1"/>
</dbReference>
<protein>
    <recommendedName>
        <fullName evidence="12">Clavaminate synthase-like protein</fullName>
    </recommendedName>
</protein>
<evidence type="ECO:0000256" key="6">
    <source>
        <dbReference type="ARBA" id="ARBA00023004"/>
    </source>
</evidence>
<feature type="region of interest" description="Disordered" evidence="7">
    <location>
        <begin position="49"/>
        <end position="215"/>
    </location>
</feature>
<dbReference type="Pfam" id="PF06155">
    <property type="entry name" value="GBBH-like_N"/>
    <property type="match status" value="1"/>
</dbReference>
<dbReference type="InterPro" id="IPR050411">
    <property type="entry name" value="AlphaKG_dependent_hydroxylases"/>
</dbReference>
<evidence type="ECO:0000256" key="3">
    <source>
        <dbReference type="ARBA" id="ARBA00022723"/>
    </source>
</evidence>
<dbReference type="Gene3D" id="3.30.2020.30">
    <property type="match status" value="1"/>
</dbReference>
<evidence type="ECO:0000313" key="10">
    <source>
        <dbReference type="EMBL" id="KAK6000109.1"/>
    </source>
</evidence>
<gene>
    <name evidence="10" type="ORF">QM012_004097</name>
</gene>
<dbReference type="InterPro" id="IPR003819">
    <property type="entry name" value="TauD/TfdA-like"/>
</dbReference>
<comment type="cofactor">
    <cofactor evidence="1">
        <name>Fe(2+)</name>
        <dbReference type="ChEBI" id="CHEBI:29033"/>
    </cofactor>
</comment>
<comment type="caution">
    <text evidence="10">The sequence shown here is derived from an EMBL/GenBank/DDBJ whole genome shotgun (WGS) entry which is preliminary data.</text>
</comment>
<dbReference type="InterPro" id="IPR038492">
    <property type="entry name" value="GBBH-like_N_sf"/>
</dbReference>
<keyword evidence="4" id="KW-0223">Dioxygenase</keyword>
<dbReference type="Proteomes" id="UP001341245">
    <property type="component" value="Unassembled WGS sequence"/>
</dbReference>
<dbReference type="InterPro" id="IPR010376">
    <property type="entry name" value="GBBH-like_N"/>
</dbReference>
<evidence type="ECO:0008006" key="12">
    <source>
        <dbReference type="Google" id="ProtNLM"/>
    </source>
</evidence>
<feature type="compositionally biased region" description="Polar residues" evidence="7">
    <location>
        <begin position="124"/>
        <end position="135"/>
    </location>
</feature>
<evidence type="ECO:0000313" key="11">
    <source>
        <dbReference type="Proteomes" id="UP001341245"/>
    </source>
</evidence>
<evidence type="ECO:0000259" key="9">
    <source>
        <dbReference type="Pfam" id="PF06155"/>
    </source>
</evidence>
<feature type="compositionally biased region" description="Polar residues" evidence="7">
    <location>
        <begin position="167"/>
        <end position="201"/>
    </location>
</feature>
<dbReference type="SUPFAM" id="SSF51197">
    <property type="entry name" value="Clavaminate synthase-like"/>
    <property type="match status" value="1"/>
</dbReference>
<dbReference type="Pfam" id="PF02668">
    <property type="entry name" value="TauD"/>
    <property type="match status" value="1"/>
</dbReference>
<sequence>MSAVVRPSAFILRRARHAPVAQCIARRWQTSPAKPATYDEMLELMEVEYPDPSKHRTRPSRTPNVPSSAQHVQRQNGQPDASSGPSTTFQPINPSEPASDALNATSGTTGRRPRSKYKSENNKLHPSQSRIGQSESRQRRIPPPVYKPSTDHVNNNLVLEKSHIRRSQPSVEASDQSQALEPSENLTSLDSVRSTNQSSMVSKEPRRVSMRDDVSAKLPRVESLPSLGLNPMETVRIRGPGNLKGSGHVFDNIFLRDSCTCSQCVDTSTRQKRFDTADIPSNIRIRNIETKGPNVIITWKHDISGFGPDHETVLLSDWLGLAPESPVTHEYLGGKFNWNNLQLKQMMGPDFDYNEYMSDDQVLFDLLQKLQVYGLVFIKNVPEAESSVVHTANRIGPLKNTFYGDTWDVRSVSNAKNVAYTDVHLGFHMDLLYMQQPPRLQLLHCLRASEQGGVSLFSDSYRAVQQLYYMDHAAFNTLAETPINFHYDNDNHHYFRTRRTIQLREGIAKLPPNLPNVSNYLEAVNWAPPFQAPFSHTEGDVTFAKSIRAWHEAAQTFRDLTELEENVYRRQMAPGECVIFDNRRVLHARTAFAGGERWLRGAYLDDDPYLSKMRVLDRSYGSPNFRIRTRTAPVLST</sequence>